<dbReference type="EMBL" id="BSNF01000001">
    <property type="protein sequence ID" value="GLQ05903.1"/>
    <property type="molecule type" value="Genomic_DNA"/>
</dbReference>
<feature type="domain" description="ABC transporter" evidence="5">
    <location>
        <begin position="2"/>
        <end position="249"/>
    </location>
</feature>
<dbReference type="SUPFAM" id="SSF52540">
    <property type="entry name" value="P-loop containing nucleoside triphosphate hydrolases"/>
    <property type="match status" value="1"/>
</dbReference>
<keyword evidence="7" id="KW-1185">Reference proteome</keyword>
<gene>
    <name evidence="6" type="ORF">GCM10007924_11240</name>
</gene>
<dbReference type="Pfam" id="PF08352">
    <property type="entry name" value="oligo_HPY"/>
    <property type="match status" value="1"/>
</dbReference>
<protein>
    <submittedName>
        <fullName evidence="6">ABC transporter ATP-binding protein</fullName>
    </submittedName>
</protein>
<evidence type="ECO:0000256" key="2">
    <source>
        <dbReference type="ARBA" id="ARBA00022448"/>
    </source>
</evidence>
<organism evidence="6 7">
    <name type="scientific">Sneathiella chinensis</name>
    <dbReference type="NCBI Taxonomy" id="349750"/>
    <lineage>
        <taxon>Bacteria</taxon>
        <taxon>Pseudomonadati</taxon>
        <taxon>Pseudomonadota</taxon>
        <taxon>Alphaproteobacteria</taxon>
        <taxon>Sneathiellales</taxon>
        <taxon>Sneathiellaceae</taxon>
        <taxon>Sneathiella</taxon>
    </lineage>
</organism>
<dbReference type="NCBIfam" id="TIGR01727">
    <property type="entry name" value="oligo_HPY"/>
    <property type="match status" value="1"/>
</dbReference>
<keyword evidence="4 6" id="KW-0067">ATP-binding</keyword>
<sequence length="330" mass="35907">MLDVKNLTVGFPVRNRGEKAMLMAVNDVSLTLNKGDALGLVGESGSGKSTIGRTILHLNPSTSGHIALDGEEITRLSAAGERALRKRAQMIFQDPHSALNPRMTILRSVAEPLVLHTRLRGSALREKVGELLETVGLQKQFLYRYPHELSGGQKQRVCIARAMALNPELLVLDEPTSALDVSVQAQILEFLKSIQQQKSLTYLFISHNLAVVRYMCNRVAVMYLGKIVEQGPTEEVFKAPRHPYTKALLEAVPLPEAGQSRRTAPLGGDIPSPLNPPTGCAFHTRCDKAIAGKCDRVPPPEVDFGHGHVASCFLGVEGQGTTGEKIRELA</sequence>
<evidence type="ECO:0000256" key="1">
    <source>
        <dbReference type="ARBA" id="ARBA00004417"/>
    </source>
</evidence>
<evidence type="ECO:0000313" key="6">
    <source>
        <dbReference type="EMBL" id="GLQ05903.1"/>
    </source>
</evidence>
<dbReference type="Gene3D" id="3.40.50.300">
    <property type="entry name" value="P-loop containing nucleotide triphosphate hydrolases"/>
    <property type="match status" value="1"/>
</dbReference>
<dbReference type="InterPro" id="IPR013563">
    <property type="entry name" value="Oligopep_ABC_C"/>
</dbReference>
<evidence type="ECO:0000259" key="5">
    <source>
        <dbReference type="PROSITE" id="PS50893"/>
    </source>
</evidence>
<accession>A0ABQ5U240</accession>
<dbReference type="Proteomes" id="UP001161409">
    <property type="component" value="Unassembled WGS sequence"/>
</dbReference>
<reference evidence="6" key="2">
    <citation type="submission" date="2023-01" db="EMBL/GenBank/DDBJ databases">
        <title>Draft genome sequence of Sneathiella chinensis strain NBRC 103408.</title>
        <authorList>
            <person name="Sun Q."/>
            <person name="Mori K."/>
        </authorList>
    </citation>
    <scope>NUCLEOTIDE SEQUENCE</scope>
    <source>
        <strain evidence="6">NBRC 103408</strain>
    </source>
</reference>
<keyword evidence="3" id="KW-0547">Nucleotide-binding</keyword>
<proteinExistence type="predicted"/>
<comment type="caution">
    <text evidence="6">The sequence shown here is derived from an EMBL/GenBank/DDBJ whole genome shotgun (WGS) entry which is preliminary data.</text>
</comment>
<comment type="subcellular location">
    <subcellularLocation>
        <location evidence="1">Cell inner membrane</location>
        <topology evidence="1">Peripheral membrane protein</topology>
    </subcellularLocation>
</comment>
<reference evidence="6" key="1">
    <citation type="journal article" date="2014" name="Int. J. Syst. Evol. Microbiol.">
        <title>Complete genome of a new Firmicutes species belonging to the dominant human colonic microbiota ('Ruminococcus bicirculans') reveals two chromosomes and a selective capacity to utilize plant glucans.</title>
        <authorList>
            <consortium name="NISC Comparative Sequencing Program"/>
            <person name="Wegmann U."/>
            <person name="Louis P."/>
            <person name="Goesmann A."/>
            <person name="Henrissat B."/>
            <person name="Duncan S.H."/>
            <person name="Flint H.J."/>
        </authorList>
    </citation>
    <scope>NUCLEOTIDE SEQUENCE</scope>
    <source>
        <strain evidence="6">NBRC 103408</strain>
    </source>
</reference>
<evidence type="ECO:0000256" key="4">
    <source>
        <dbReference type="ARBA" id="ARBA00022840"/>
    </source>
</evidence>
<dbReference type="RefSeq" id="WP_169559861.1">
    <property type="nucleotide sequence ID" value="NZ_BSNF01000001.1"/>
</dbReference>
<dbReference type="InterPro" id="IPR050319">
    <property type="entry name" value="ABC_transp_ATP-bind"/>
</dbReference>
<dbReference type="CDD" id="cd03257">
    <property type="entry name" value="ABC_NikE_OppD_transporters"/>
    <property type="match status" value="1"/>
</dbReference>
<dbReference type="Pfam" id="PF00005">
    <property type="entry name" value="ABC_tran"/>
    <property type="match status" value="1"/>
</dbReference>
<dbReference type="PROSITE" id="PS00211">
    <property type="entry name" value="ABC_TRANSPORTER_1"/>
    <property type="match status" value="1"/>
</dbReference>
<dbReference type="InterPro" id="IPR003593">
    <property type="entry name" value="AAA+_ATPase"/>
</dbReference>
<name>A0ABQ5U240_9PROT</name>
<dbReference type="InterPro" id="IPR003439">
    <property type="entry name" value="ABC_transporter-like_ATP-bd"/>
</dbReference>
<keyword evidence="2" id="KW-0813">Transport</keyword>
<dbReference type="InterPro" id="IPR017871">
    <property type="entry name" value="ABC_transporter-like_CS"/>
</dbReference>
<evidence type="ECO:0000313" key="7">
    <source>
        <dbReference type="Proteomes" id="UP001161409"/>
    </source>
</evidence>
<dbReference type="PANTHER" id="PTHR43776">
    <property type="entry name" value="TRANSPORT ATP-BINDING PROTEIN"/>
    <property type="match status" value="1"/>
</dbReference>
<dbReference type="SMART" id="SM00382">
    <property type="entry name" value="AAA"/>
    <property type="match status" value="1"/>
</dbReference>
<dbReference type="PROSITE" id="PS50893">
    <property type="entry name" value="ABC_TRANSPORTER_2"/>
    <property type="match status" value="1"/>
</dbReference>
<evidence type="ECO:0000256" key="3">
    <source>
        <dbReference type="ARBA" id="ARBA00022741"/>
    </source>
</evidence>
<dbReference type="GO" id="GO:0005524">
    <property type="term" value="F:ATP binding"/>
    <property type="evidence" value="ECO:0007669"/>
    <property type="project" value="UniProtKB-KW"/>
</dbReference>
<dbReference type="InterPro" id="IPR027417">
    <property type="entry name" value="P-loop_NTPase"/>
</dbReference>